<keyword evidence="1" id="KW-0472">Membrane</keyword>
<dbReference type="AlphaFoldDB" id="A0A428W4V4"/>
<sequence>MSSLTGTGALVRLALRRDRIRLPVWTAVFTAVAASSAAATAAIYPAAGDQRGAAGSINSVPALVALYGPVYEPTLGATSVFKLTAFGAALIALLMIFTAVRHTRAEEEAGRRELLGSAVVGRFAGLAAAVVVTTVSSLVIGLFSGAGLAAAGLPVAGSLAFGLGWAGSGLVFGGLAAVTAQLTKSARAASGLAVVALLGAYFLRAVGDSAGPRWLSWVSPIGWTQQVRPFAGDVWWVLALPLLVAVALVVVAVAAVRARDLDAGLLLDRAGPAHAGRSLTGAWGLVWRLNRANLGAWLAGYVLLGLVLGGLAGNVGKMLDSAGARALIAALGGEQAMEDAFLAAEFSMAAVITSAYAITVLVRFRSEERALRVEPLLATALDRRRLMAGYLLLAAGAPVVLLTSLGLTAGLAYGVRLGTPGTEVARLAGAGLAQLPAVWVLAGIAAALFGFLARAVAFAWVALTTFLLLGEFGTLLKLDRWVLDLSPFTHSPKLPGAAVQAAPLLWLTALGAVLGAAGVARFRRRDVAG</sequence>
<feature type="transmembrane region" description="Helical" evidence="1">
    <location>
        <begin position="340"/>
        <end position="362"/>
    </location>
</feature>
<dbReference type="RefSeq" id="WP_020639746.1">
    <property type="nucleotide sequence ID" value="NZ_QHHU01000061.1"/>
</dbReference>
<feature type="transmembrane region" description="Helical" evidence="1">
    <location>
        <begin position="120"/>
        <end position="143"/>
    </location>
</feature>
<feature type="transmembrane region" description="Helical" evidence="1">
    <location>
        <begin position="155"/>
        <end position="176"/>
    </location>
</feature>
<comment type="caution">
    <text evidence="2">The sequence shown here is derived from an EMBL/GenBank/DDBJ whole genome shotgun (WGS) entry which is preliminary data.</text>
</comment>
<proteinExistence type="predicted"/>
<evidence type="ECO:0000313" key="3">
    <source>
        <dbReference type="Proteomes" id="UP000286716"/>
    </source>
</evidence>
<evidence type="ECO:0000256" key="1">
    <source>
        <dbReference type="SAM" id="Phobius"/>
    </source>
</evidence>
<reference evidence="2 3" key="1">
    <citation type="submission" date="2018-05" db="EMBL/GenBank/DDBJ databases">
        <title>Evolution of GPA BGCs.</title>
        <authorList>
            <person name="Waglechner N."/>
            <person name="Wright G.D."/>
        </authorList>
    </citation>
    <scope>NUCLEOTIDE SEQUENCE [LARGE SCALE GENOMIC DNA]</scope>
    <source>
        <strain evidence="2 3">DSM 5908</strain>
    </source>
</reference>
<keyword evidence="1" id="KW-0812">Transmembrane</keyword>
<dbReference type="Proteomes" id="UP000286716">
    <property type="component" value="Unassembled WGS sequence"/>
</dbReference>
<feature type="transmembrane region" description="Helical" evidence="1">
    <location>
        <begin position="188"/>
        <end position="207"/>
    </location>
</feature>
<dbReference type="EMBL" id="QHHU01000061">
    <property type="protein sequence ID" value="RSM38119.1"/>
    <property type="molecule type" value="Genomic_DNA"/>
</dbReference>
<evidence type="ECO:0000313" key="2">
    <source>
        <dbReference type="EMBL" id="RSM38119.1"/>
    </source>
</evidence>
<feature type="transmembrane region" description="Helical" evidence="1">
    <location>
        <begin position="390"/>
        <end position="415"/>
    </location>
</feature>
<dbReference type="OrthoDB" id="2014935at2"/>
<protein>
    <submittedName>
        <fullName evidence="2">ABC transporter permease</fullName>
    </submittedName>
</protein>
<feature type="transmembrane region" description="Helical" evidence="1">
    <location>
        <begin position="234"/>
        <end position="256"/>
    </location>
</feature>
<organism evidence="2 3">
    <name type="scientific">Amycolatopsis balhimycina DSM 5908</name>
    <dbReference type="NCBI Taxonomy" id="1081091"/>
    <lineage>
        <taxon>Bacteria</taxon>
        <taxon>Bacillati</taxon>
        <taxon>Actinomycetota</taxon>
        <taxon>Actinomycetes</taxon>
        <taxon>Pseudonocardiales</taxon>
        <taxon>Pseudonocardiaceae</taxon>
        <taxon>Amycolatopsis</taxon>
    </lineage>
</organism>
<feature type="transmembrane region" description="Helical" evidence="1">
    <location>
        <begin position="294"/>
        <end position="312"/>
    </location>
</feature>
<feature type="transmembrane region" description="Helical" evidence="1">
    <location>
        <begin position="498"/>
        <end position="520"/>
    </location>
</feature>
<dbReference type="PRINTS" id="PR00173">
    <property type="entry name" value="EDTRNSPORT"/>
</dbReference>
<gene>
    <name evidence="2" type="ORF">DMA12_34115</name>
</gene>
<feature type="transmembrane region" description="Helical" evidence="1">
    <location>
        <begin position="427"/>
        <end position="449"/>
    </location>
</feature>
<feature type="transmembrane region" description="Helical" evidence="1">
    <location>
        <begin position="22"/>
        <end position="44"/>
    </location>
</feature>
<keyword evidence="1" id="KW-1133">Transmembrane helix</keyword>
<feature type="transmembrane region" description="Helical" evidence="1">
    <location>
        <begin position="80"/>
        <end position="100"/>
    </location>
</feature>
<feature type="transmembrane region" description="Helical" evidence="1">
    <location>
        <begin position="456"/>
        <end position="478"/>
    </location>
</feature>
<accession>A0A428W4V4</accession>
<name>A0A428W4V4_AMYBA</name>
<keyword evidence="3" id="KW-1185">Reference proteome</keyword>